<evidence type="ECO:0000256" key="4">
    <source>
        <dbReference type="ARBA" id="ARBA00022777"/>
    </source>
</evidence>
<dbReference type="InterPro" id="IPR008271">
    <property type="entry name" value="Ser/Thr_kinase_AS"/>
</dbReference>
<evidence type="ECO:0000256" key="6">
    <source>
        <dbReference type="SAM" id="MobiDB-lite"/>
    </source>
</evidence>
<dbReference type="EC" id="2.7.11.1" evidence="1"/>
<dbReference type="PROSITE" id="PS50011">
    <property type="entry name" value="PROTEIN_KINASE_DOM"/>
    <property type="match status" value="1"/>
</dbReference>
<organism evidence="9 10">
    <name type="scientific">Nonomuraea antimicrobica</name>
    <dbReference type="NCBI Taxonomy" id="561173"/>
    <lineage>
        <taxon>Bacteria</taxon>
        <taxon>Bacillati</taxon>
        <taxon>Actinomycetota</taxon>
        <taxon>Actinomycetes</taxon>
        <taxon>Streptosporangiales</taxon>
        <taxon>Streptosporangiaceae</taxon>
        <taxon>Nonomuraea</taxon>
    </lineage>
</organism>
<dbReference type="PANTHER" id="PTHR43671:SF13">
    <property type="entry name" value="SERINE_THREONINE-PROTEIN KINASE NEK2"/>
    <property type="match status" value="1"/>
</dbReference>
<feature type="compositionally biased region" description="Polar residues" evidence="6">
    <location>
        <begin position="252"/>
        <end position="273"/>
    </location>
</feature>
<evidence type="ECO:0000256" key="3">
    <source>
        <dbReference type="ARBA" id="ARBA00022741"/>
    </source>
</evidence>
<keyword evidence="4" id="KW-0418">Kinase</keyword>
<keyword evidence="5" id="KW-0067">ATP-binding</keyword>
<sequence length="328" mass="33638">MSTGRGRRRTSSPAEALESIHAAGVVHRDLKPSNVLLGADGPRVIDFGISVAVEGSKLTRTGVAVGTPGFISPEQLTGAPVGPAGDVFCLGAVLAFAATATGPFGGGSWQGLWYRTVHEEPDLAALPPRLRSLVGRCLAKAPEERPTATALLDELAGNVAGGGRLAELYVEARWLPAPVAQVVRTLVATPAPLPPPEPDDAATPETAAASTAAAEGRTVADAPEVRPPGSPLRAAAAAAAARRGAATAARPSGQNTMSARNTMSAQNTMSGRSAPTRPAAHAHKKTLYHRSPLAEQALRRVRSRTTMLIMIAIPLVMLAVAIADALTG</sequence>
<evidence type="ECO:0000256" key="7">
    <source>
        <dbReference type="SAM" id="Phobius"/>
    </source>
</evidence>
<protein>
    <recommendedName>
        <fullName evidence="1">non-specific serine/threonine protein kinase</fullName>
        <ecNumber evidence="1">2.7.11.1</ecNumber>
    </recommendedName>
</protein>
<evidence type="ECO:0000256" key="2">
    <source>
        <dbReference type="ARBA" id="ARBA00022679"/>
    </source>
</evidence>
<feature type="compositionally biased region" description="Low complexity" evidence="6">
    <location>
        <begin position="233"/>
        <end position="250"/>
    </location>
</feature>
<dbReference type="SMART" id="SM00220">
    <property type="entry name" value="S_TKc"/>
    <property type="match status" value="1"/>
</dbReference>
<dbReference type="InterPro" id="IPR000719">
    <property type="entry name" value="Prot_kinase_dom"/>
</dbReference>
<keyword evidence="3" id="KW-0547">Nucleotide-binding</keyword>
<keyword evidence="2" id="KW-0808">Transferase</keyword>
<dbReference type="RefSeq" id="WP_344881721.1">
    <property type="nucleotide sequence ID" value="NZ_BAAAZP010000089.1"/>
</dbReference>
<keyword evidence="7" id="KW-1133">Transmembrane helix</keyword>
<evidence type="ECO:0000259" key="8">
    <source>
        <dbReference type="PROSITE" id="PS50011"/>
    </source>
</evidence>
<dbReference type="Gene3D" id="1.10.510.10">
    <property type="entry name" value="Transferase(Phosphotransferase) domain 1"/>
    <property type="match status" value="1"/>
</dbReference>
<evidence type="ECO:0000313" key="10">
    <source>
        <dbReference type="Proteomes" id="UP001500902"/>
    </source>
</evidence>
<feature type="domain" description="Protein kinase" evidence="8">
    <location>
        <begin position="1"/>
        <end position="170"/>
    </location>
</feature>
<accession>A0ABP7C4K4</accession>
<dbReference type="InterPro" id="IPR050660">
    <property type="entry name" value="NEK_Ser/Thr_kinase"/>
</dbReference>
<comment type="caution">
    <text evidence="9">The sequence shown here is derived from an EMBL/GenBank/DDBJ whole genome shotgun (WGS) entry which is preliminary data.</text>
</comment>
<keyword evidence="7" id="KW-0812">Transmembrane</keyword>
<dbReference type="SUPFAM" id="SSF56112">
    <property type="entry name" value="Protein kinase-like (PK-like)"/>
    <property type="match status" value="1"/>
</dbReference>
<dbReference type="InterPro" id="IPR011009">
    <property type="entry name" value="Kinase-like_dom_sf"/>
</dbReference>
<evidence type="ECO:0000256" key="1">
    <source>
        <dbReference type="ARBA" id="ARBA00012513"/>
    </source>
</evidence>
<keyword evidence="7" id="KW-0472">Membrane</keyword>
<reference evidence="10" key="1">
    <citation type="journal article" date="2019" name="Int. J. Syst. Evol. Microbiol.">
        <title>The Global Catalogue of Microorganisms (GCM) 10K type strain sequencing project: providing services to taxonomists for standard genome sequencing and annotation.</title>
        <authorList>
            <consortium name="The Broad Institute Genomics Platform"/>
            <consortium name="The Broad Institute Genome Sequencing Center for Infectious Disease"/>
            <person name="Wu L."/>
            <person name="Ma J."/>
        </authorList>
    </citation>
    <scope>NUCLEOTIDE SEQUENCE [LARGE SCALE GENOMIC DNA]</scope>
    <source>
        <strain evidence="10">JCM 16904</strain>
    </source>
</reference>
<dbReference type="Proteomes" id="UP001500902">
    <property type="component" value="Unassembled WGS sequence"/>
</dbReference>
<feature type="transmembrane region" description="Helical" evidence="7">
    <location>
        <begin position="307"/>
        <end position="326"/>
    </location>
</feature>
<feature type="region of interest" description="Disordered" evidence="6">
    <location>
        <begin position="190"/>
        <end position="285"/>
    </location>
</feature>
<feature type="compositionally biased region" description="Low complexity" evidence="6">
    <location>
        <begin position="203"/>
        <end position="215"/>
    </location>
</feature>
<dbReference type="PANTHER" id="PTHR43671">
    <property type="entry name" value="SERINE/THREONINE-PROTEIN KINASE NEK"/>
    <property type="match status" value="1"/>
</dbReference>
<gene>
    <name evidence="9" type="ORF">GCM10022224_046640</name>
</gene>
<name>A0ABP7C4K4_9ACTN</name>
<dbReference type="CDD" id="cd14014">
    <property type="entry name" value="STKc_PknB_like"/>
    <property type="match status" value="1"/>
</dbReference>
<evidence type="ECO:0000313" key="9">
    <source>
        <dbReference type="EMBL" id="GAA3677128.1"/>
    </source>
</evidence>
<keyword evidence="10" id="KW-1185">Reference proteome</keyword>
<proteinExistence type="predicted"/>
<dbReference type="PROSITE" id="PS00108">
    <property type="entry name" value="PROTEIN_KINASE_ST"/>
    <property type="match status" value="1"/>
</dbReference>
<evidence type="ECO:0000256" key="5">
    <source>
        <dbReference type="ARBA" id="ARBA00022840"/>
    </source>
</evidence>
<dbReference type="EMBL" id="BAAAZP010000089">
    <property type="protein sequence ID" value="GAA3677128.1"/>
    <property type="molecule type" value="Genomic_DNA"/>
</dbReference>
<dbReference type="Pfam" id="PF00069">
    <property type="entry name" value="Pkinase"/>
    <property type="match status" value="1"/>
</dbReference>